<dbReference type="EMBL" id="JBEDNY010000002">
    <property type="protein sequence ID" value="MEZ3163914.1"/>
    <property type="molecule type" value="Genomic_DNA"/>
</dbReference>
<name>A0ABD5M5S8_9EURY</name>
<comment type="caution">
    <text evidence="1">The sequence shown here is derived from an EMBL/GenBank/DDBJ whole genome shotgun (WGS) entry which is preliminary data.</text>
</comment>
<protein>
    <submittedName>
        <fullName evidence="1">Uncharacterized protein</fullName>
    </submittedName>
</protein>
<accession>A0ABD5M5S8</accession>
<keyword evidence="2" id="KW-1185">Reference proteome</keyword>
<gene>
    <name evidence="1" type="ORF">ABNG04_08550</name>
</gene>
<proteinExistence type="predicted"/>
<dbReference type="AlphaFoldDB" id="A0ABD5M5S8"/>
<dbReference type="Proteomes" id="UP001567572">
    <property type="component" value="Unassembled WGS sequence"/>
</dbReference>
<sequence length="105" mass="11343">MEQSRDPPAERKELAAEVKAIVESDTDTLVDAVSRGEITALELETLCKEATDNSAEIDGGVLELVRIITTLLAQRSEHSDDPASCREWLCDGVRTAAPAETSSRS</sequence>
<organism evidence="1 2">
    <name type="scientific">Halorubrum miltondacostae</name>
    <dbReference type="NCBI Taxonomy" id="3076378"/>
    <lineage>
        <taxon>Archaea</taxon>
        <taxon>Methanobacteriati</taxon>
        <taxon>Methanobacteriota</taxon>
        <taxon>Stenosarchaea group</taxon>
        <taxon>Halobacteria</taxon>
        <taxon>Halobacteriales</taxon>
        <taxon>Haloferacaceae</taxon>
        <taxon>Halorubrum</taxon>
    </lineage>
</organism>
<dbReference type="RefSeq" id="WP_371161750.1">
    <property type="nucleotide sequence ID" value="NZ_JBEDNX010000002.1"/>
</dbReference>
<reference evidence="1 2" key="1">
    <citation type="submission" date="2024-06" db="EMBL/GenBank/DDBJ databases">
        <title>Halorubrum miltondacostae sp. nov., a potential PHA producer isolated from an inland solar saltern in Rio Maior, Portugal.</title>
        <authorList>
            <person name="Albuquerque L."/>
            <person name="Viver T."/>
            <person name="Barroso C."/>
            <person name="Claudino R."/>
            <person name="Galvan M."/>
            <person name="Simoes G."/>
            <person name="Lobo Da Cunha A."/>
            <person name="Egas C."/>
        </authorList>
    </citation>
    <scope>NUCLEOTIDE SEQUENCE [LARGE SCALE GENOMIC DNA]</scope>
    <source>
        <strain evidence="1 2">RMP-11</strain>
    </source>
</reference>
<evidence type="ECO:0000313" key="2">
    <source>
        <dbReference type="Proteomes" id="UP001567572"/>
    </source>
</evidence>
<evidence type="ECO:0000313" key="1">
    <source>
        <dbReference type="EMBL" id="MEZ3163914.1"/>
    </source>
</evidence>